<accession>A0A6A6MY01</accession>
<comment type="caution">
    <text evidence="1">The sequence shown here is derived from an EMBL/GenBank/DDBJ whole genome shotgun (WGS) entry which is preliminary data.</text>
</comment>
<name>A0A6A6MY01_HEVBR</name>
<proteinExistence type="predicted"/>
<dbReference type="Proteomes" id="UP000467840">
    <property type="component" value="Chromosome 10"/>
</dbReference>
<evidence type="ECO:0000313" key="2">
    <source>
        <dbReference type="Proteomes" id="UP000467840"/>
    </source>
</evidence>
<evidence type="ECO:0008006" key="3">
    <source>
        <dbReference type="Google" id="ProtNLM"/>
    </source>
</evidence>
<reference evidence="1 2" key="1">
    <citation type="journal article" date="2020" name="Mol. Plant">
        <title>The Chromosome-Based Rubber Tree Genome Provides New Insights into Spurge Genome Evolution and Rubber Biosynthesis.</title>
        <authorList>
            <person name="Liu J."/>
            <person name="Shi C."/>
            <person name="Shi C.C."/>
            <person name="Li W."/>
            <person name="Zhang Q.J."/>
            <person name="Zhang Y."/>
            <person name="Li K."/>
            <person name="Lu H.F."/>
            <person name="Shi C."/>
            <person name="Zhu S.T."/>
            <person name="Xiao Z.Y."/>
            <person name="Nan H."/>
            <person name="Yue Y."/>
            <person name="Zhu X.G."/>
            <person name="Wu Y."/>
            <person name="Hong X.N."/>
            <person name="Fan G.Y."/>
            <person name="Tong Y."/>
            <person name="Zhang D."/>
            <person name="Mao C.L."/>
            <person name="Liu Y.L."/>
            <person name="Hao S.J."/>
            <person name="Liu W.Q."/>
            <person name="Lv M.Q."/>
            <person name="Zhang H.B."/>
            <person name="Liu Y."/>
            <person name="Hu-Tang G.R."/>
            <person name="Wang J.P."/>
            <person name="Wang J.H."/>
            <person name="Sun Y.H."/>
            <person name="Ni S.B."/>
            <person name="Chen W.B."/>
            <person name="Zhang X.C."/>
            <person name="Jiao Y.N."/>
            <person name="Eichler E.E."/>
            <person name="Li G.H."/>
            <person name="Liu X."/>
            <person name="Gao L.Z."/>
        </authorList>
    </citation>
    <scope>NUCLEOTIDE SEQUENCE [LARGE SCALE GENOMIC DNA]</scope>
    <source>
        <strain evidence="2">cv. GT1</strain>
        <tissue evidence="1">Leaf</tissue>
    </source>
</reference>
<dbReference type="EMBL" id="JAAGAX010000003">
    <property type="protein sequence ID" value="KAF2318360.1"/>
    <property type="molecule type" value="Genomic_DNA"/>
</dbReference>
<sequence length="125" mass="14221">MATNIVSELLTSFNYANWSVCMKNYLLANYLWDIVEVTTEAPNPEEAEAEFKAWRKKNAAALYAIQISCKSNILSQIKEISSARVCWDTLAKRFEFKLQEAGLPPVKEELRLQEAVNQGLMMNEG</sequence>
<evidence type="ECO:0000313" key="1">
    <source>
        <dbReference type="EMBL" id="KAF2318360.1"/>
    </source>
</evidence>
<organism evidence="1 2">
    <name type="scientific">Hevea brasiliensis</name>
    <name type="common">Para rubber tree</name>
    <name type="synonym">Siphonia brasiliensis</name>
    <dbReference type="NCBI Taxonomy" id="3981"/>
    <lineage>
        <taxon>Eukaryota</taxon>
        <taxon>Viridiplantae</taxon>
        <taxon>Streptophyta</taxon>
        <taxon>Embryophyta</taxon>
        <taxon>Tracheophyta</taxon>
        <taxon>Spermatophyta</taxon>
        <taxon>Magnoliopsida</taxon>
        <taxon>eudicotyledons</taxon>
        <taxon>Gunneridae</taxon>
        <taxon>Pentapetalae</taxon>
        <taxon>rosids</taxon>
        <taxon>fabids</taxon>
        <taxon>Malpighiales</taxon>
        <taxon>Euphorbiaceae</taxon>
        <taxon>Crotonoideae</taxon>
        <taxon>Micrandreae</taxon>
        <taxon>Hevea</taxon>
    </lineage>
</organism>
<dbReference type="AlphaFoldDB" id="A0A6A6MY01"/>
<gene>
    <name evidence="1" type="ORF">GH714_005975</name>
</gene>
<keyword evidence="2" id="KW-1185">Reference proteome</keyword>
<dbReference type="Pfam" id="PF14223">
    <property type="entry name" value="Retrotran_gag_2"/>
    <property type="match status" value="1"/>
</dbReference>
<protein>
    <recommendedName>
        <fullName evidence="3">DUF4219 domain-containing protein</fullName>
    </recommendedName>
</protein>